<organism evidence="2 3">
    <name type="scientific">Phytophthora infestans</name>
    <name type="common">Potato late blight agent</name>
    <name type="synonym">Botrytis infestans</name>
    <dbReference type="NCBI Taxonomy" id="4787"/>
    <lineage>
        <taxon>Eukaryota</taxon>
        <taxon>Sar</taxon>
        <taxon>Stramenopiles</taxon>
        <taxon>Oomycota</taxon>
        <taxon>Peronosporomycetes</taxon>
        <taxon>Peronosporales</taxon>
        <taxon>Peronosporaceae</taxon>
        <taxon>Phytophthora</taxon>
    </lineage>
</organism>
<name>A0A8S9U5N4_PHYIN</name>
<evidence type="ECO:0000313" key="1">
    <source>
        <dbReference type="EMBL" id="KAF4128169.1"/>
    </source>
</evidence>
<evidence type="ECO:0000313" key="3">
    <source>
        <dbReference type="Proteomes" id="UP000704712"/>
    </source>
</evidence>
<gene>
    <name evidence="2" type="ORF">GN958_ATG17262</name>
    <name evidence="1" type="ORF">GN958_ATG22641</name>
</gene>
<protein>
    <submittedName>
        <fullName evidence="2">Uncharacterized protein</fullName>
    </submittedName>
</protein>
<dbReference type="AlphaFoldDB" id="A0A8S9U5N4"/>
<evidence type="ECO:0000313" key="2">
    <source>
        <dbReference type="EMBL" id="KAF4133548.1"/>
    </source>
</evidence>
<reference evidence="2" key="1">
    <citation type="submission" date="2020-03" db="EMBL/GenBank/DDBJ databases">
        <title>Hybrid Assembly of Korean Phytophthora infestans isolates.</title>
        <authorList>
            <person name="Prokchorchik M."/>
            <person name="Lee Y."/>
            <person name="Seo J."/>
            <person name="Cho J.-H."/>
            <person name="Park Y.-E."/>
            <person name="Jang D.-C."/>
            <person name="Im J.-S."/>
            <person name="Choi J.-G."/>
            <person name="Park H.-J."/>
            <person name="Lee G.-B."/>
            <person name="Lee Y.-G."/>
            <person name="Hong S.-Y."/>
            <person name="Cho K."/>
            <person name="Sohn K.H."/>
        </authorList>
    </citation>
    <scope>NUCLEOTIDE SEQUENCE</scope>
    <source>
        <strain evidence="2">KR_2_A2</strain>
    </source>
</reference>
<dbReference type="EMBL" id="JAACNO010002361">
    <property type="protein sequence ID" value="KAF4133548.1"/>
    <property type="molecule type" value="Genomic_DNA"/>
</dbReference>
<sequence>MHTRYWQEPVDQTERNKTGFITRKGLFRFVKMSGDVPMDIRRGVKRVDMADLPRCEQPLGVSRIKLEL</sequence>
<accession>A0A8S9U5N4</accession>
<dbReference type="EMBL" id="JAACNO010003187">
    <property type="protein sequence ID" value="KAF4128169.1"/>
    <property type="molecule type" value="Genomic_DNA"/>
</dbReference>
<proteinExistence type="predicted"/>
<dbReference type="Proteomes" id="UP000704712">
    <property type="component" value="Unassembled WGS sequence"/>
</dbReference>
<comment type="caution">
    <text evidence="2">The sequence shown here is derived from an EMBL/GenBank/DDBJ whole genome shotgun (WGS) entry which is preliminary data.</text>
</comment>